<dbReference type="GO" id="GO:0055088">
    <property type="term" value="P:lipid homeostasis"/>
    <property type="evidence" value="ECO:0007669"/>
    <property type="project" value="TreeGrafter"/>
</dbReference>
<comment type="caution">
    <text evidence="3">The sequence shown here is derived from an EMBL/GenBank/DDBJ whole genome shotgun (WGS) entry which is preliminary data.</text>
</comment>
<organism evidence="3 4">
    <name type="scientific">Rotaria magnacalcarata</name>
    <dbReference type="NCBI Taxonomy" id="392030"/>
    <lineage>
        <taxon>Eukaryota</taxon>
        <taxon>Metazoa</taxon>
        <taxon>Spiralia</taxon>
        <taxon>Gnathifera</taxon>
        <taxon>Rotifera</taxon>
        <taxon>Eurotatoria</taxon>
        <taxon>Bdelloidea</taxon>
        <taxon>Philodinida</taxon>
        <taxon>Philodinidae</taxon>
        <taxon>Rotaria</taxon>
    </lineage>
</organism>
<dbReference type="AlphaFoldDB" id="A0A815X6X7"/>
<comment type="similarity">
    <text evidence="1">Belongs to the peptidase S33 family. ABHD4/ABHD5 subfamily.</text>
</comment>
<dbReference type="GO" id="GO:0005739">
    <property type="term" value="C:mitochondrion"/>
    <property type="evidence" value="ECO:0007669"/>
    <property type="project" value="TreeGrafter"/>
</dbReference>
<feature type="domain" description="AB hydrolase-1" evidence="2">
    <location>
        <begin position="151"/>
        <end position="256"/>
    </location>
</feature>
<protein>
    <recommendedName>
        <fullName evidence="2">AB hydrolase-1 domain-containing protein</fullName>
    </recommendedName>
</protein>
<sequence length="380" mass="43939">MKTYIEDYENVDVHSISSSNALDLMILTSMCDLAYIAKSLLGNKPSELSQWLVVLKNTLVKWSSVYFSSCYITSPSQRKHRIAFRNRFSKIDALRRLAWTKTGLKQVERAEMRILETLKSHFDGCYVSILSDTHRIWTMCSNIASTNIPSVLIHGFGGGVGIWSLDLDHLYSDRSVYAIDLSGCARSTRPIFSLDSKEVEKQMVDMIEEWRREIGLNEQFILLGHSFGGFISAAYTISYSNYVKQLVLVDPWGFAQKPENIWQTERLQLHAVGSLGIPAIKYFRADLREKFSKLFDDDRILVYIYHCNAQLPTEPIIERIPIYFLRGEQSWITIESSLIMQSRRRNDFVETINDAGHHIYADSPEDFEMYLRRILYNHSI</sequence>
<dbReference type="GO" id="GO:0006654">
    <property type="term" value="P:phosphatidic acid biosynthetic process"/>
    <property type="evidence" value="ECO:0007669"/>
    <property type="project" value="TreeGrafter"/>
</dbReference>
<accession>A0A815X6X7</accession>
<dbReference type="InterPro" id="IPR029058">
    <property type="entry name" value="AB_hydrolase_fold"/>
</dbReference>
<dbReference type="Proteomes" id="UP000663834">
    <property type="component" value="Unassembled WGS sequence"/>
</dbReference>
<dbReference type="GO" id="GO:0052689">
    <property type="term" value="F:carboxylic ester hydrolase activity"/>
    <property type="evidence" value="ECO:0007669"/>
    <property type="project" value="TreeGrafter"/>
</dbReference>
<evidence type="ECO:0000259" key="2">
    <source>
        <dbReference type="Pfam" id="PF00561"/>
    </source>
</evidence>
<dbReference type="InterPro" id="IPR000073">
    <property type="entry name" value="AB_hydrolase_1"/>
</dbReference>
<dbReference type="SUPFAM" id="SSF53474">
    <property type="entry name" value="alpha/beta-Hydrolases"/>
    <property type="match status" value="1"/>
</dbReference>
<dbReference type="EMBL" id="CAJNOW010008983">
    <property type="protein sequence ID" value="CAF1551842.1"/>
    <property type="molecule type" value="Genomic_DNA"/>
</dbReference>
<reference evidence="3" key="1">
    <citation type="submission" date="2021-02" db="EMBL/GenBank/DDBJ databases">
        <authorList>
            <person name="Nowell W R."/>
        </authorList>
    </citation>
    <scope>NUCLEOTIDE SEQUENCE</scope>
</reference>
<proteinExistence type="inferred from homology"/>
<name>A0A815X6X7_9BILA</name>
<dbReference type="PANTHER" id="PTHR42886">
    <property type="entry name" value="RE40534P-RELATED"/>
    <property type="match status" value="1"/>
</dbReference>
<dbReference type="Gene3D" id="3.40.50.1820">
    <property type="entry name" value="alpha/beta hydrolase"/>
    <property type="match status" value="1"/>
</dbReference>
<dbReference type="Pfam" id="PF00561">
    <property type="entry name" value="Abhydrolase_1"/>
    <property type="match status" value="1"/>
</dbReference>
<dbReference type="PANTHER" id="PTHR42886:SF29">
    <property type="entry name" value="PUMMELIG, ISOFORM A"/>
    <property type="match status" value="1"/>
</dbReference>
<gene>
    <name evidence="3" type="ORF">KQP761_LOCUS17708</name>
</gene>
<evidence type="ECO:0000313" key="3">
    <source>
        <dbReference type="EMBL" id="CAF1551842.1"/>
    </source>
</evidence>
<dbReference type="OrthoDB" id="7457040at2759"/>
<evidence type="ECO:0000313" key="4">
    <source>
        <dbReference type="Proteomes" id="UP000663834"/>
    </source>
</evidence>
<evidence type="ECO:0000256" key="1">
    <source>
        <dbReference type="ARBA" id="ARBA00038097"/>
    </source>
</evidence>
<dbReference type="GO" id="GO:0042171">
    <property type="term" value="F:lysophosphatidic acid acyltransferase activity"/>
    <property type="evidence" value="ECO:0007669"/>
    <property type="project" value="TreeGrafter"/>
</dbReference>